<sequence>ICIKTFSTQQSTLSHILYLSRPGPGPVAELGLVPPEAEKIDLLPLDMRISLPKIPPLHVKKNVPNNGAGHPSLTVCPLNIHYSCDVNQPITARASQDRRRLLESPGRKNRLKFALQHG</sequence>
<feature type="non-terminal residue" evidence="1">
    <location>
        <position position="1"/>
    </location>
</feature>
<proteinExistence type="predicted"/>
<comment type="caution">
    <text evidence="1">The sequence shown here is derived from an EMBL/GenBank/DDBJ whole genome shotgun (WGS) entry which is preliminary data.</text>
</comment>
<feature type="non-terminal residue" evidence="1">
    <location>
        <position position="118"/>
    </location>
</feature>
<organism evidence="1 2">
    <name type="scientific">Lymnaea stagnalis</name>
    <name type="common">Great pond snail</name>
    <name type="synonym">Helix stagnalis</name>
    <dbReference type="NCBI Taxonomy" id="6523"/>
    <lineage>
        <taxon>Eukaryota</taxon>
        <taxon>Metazoa</taxon>
        <taxon>Spiralia</taxon>
        <taxon>Lophotrochozoa</taxon>
        <taxon>Mollusca</taxon>
        <taxon>Gastropoda</taxon>
        <taxon>Heterobranchia</taxon>
        <taxon>Euthyneura</taxon>
        <taxon>Panpulmonata</taxon>
        <taxon>Hygrophila</taxon>
        <taxon>Lymnaeoidea</taxon>
        <taxon>Lymnaeidae</taxon>
        <taxon>Lymnaea</taxon>
    </lineage>
</organism>
<evidence type="ECO:0000313" key="1">
    <source>
        <dbReference type="EMBL" id="CAL1530825.1"/>
    </source>
</evidence>
<gene>
    <name evidence="1" type="ORF">GSLYS_00004950001</name>
</gene>
<name>A0AAV2HAR5_LYMST</name>
<accession>A0AAV2HAR5</accession>
<dbReference type="AlphaFoldDB" id="A0AAV2HAR5"/>
<dbReference type="Proteomes" id="UP001497497">
    <property type="component" value="Unassembled WGS sequence"/>
</dbReference>
<reference evidence="1 2" key="1">
    <citation type="submission" date="2024-04" db="EMBL/GenBank/DDBJ databases">
        <authorList>
            <consortium name="Genoscope - CEA"/>
            <person name="William W."/>
        </authorList>
    </citation>
    <scope>NUCLEOTIDE SEQUENCE [LARGE SCALE GENOMIC DNA]</scope>
</reference>
<dbReference type="EMBL" id="CAXITT010000076">
    <property type="protein sequence ID" value="CAL1530825.1"/>
    <property type="molecule type" value="Genomic_DNA"/>
</dbReference>
<keyword evidence="2" id="KW-1185">Reference proteome</keyword>
<evidence type="ECO:0000313" key="2">
    <source>
        <dbReference type="Proteomes" id="UP001497497"/>
    </source>
</evidence>
<protein>
    <submittedName>
        <fullName evidence="1">Uncharacterized protein</fullName>
    </submittedName>
</protein>